<keyword evidence="8" id="KW-1185">Reference proteome</keyword>
<gene>
    <name evidence="7" type="ORF">F8A88_06035</name>
</gene>
<accession>A0A6N6N811</accession>
<dbReference type="SMART" id="SM00228">
    <property type="entry name" value="PDZ"/>
    <property type="match status" value="1"/>
</dbReference>
<evidence type="ECO:0000256" key="3">
    <source>
        <dbReference type="ARBA" id="ARBA00022801"/>
    </source>
</evidence>
<name>A0A6N6N811_9BACT</name>
<organism evidence="7 8">
    <name type="scientific">Pseudodesulfovibrio senegalensis</name>
    <dbReference type="NCBI Taxonomy" id="1721087"/>
    <lineage>
        <taxon>Bacteria</taxon>
        <taxon>Pseudomonadati</taxon>
        <taxon>Thermodesulfobacteriota</taxon>
        <taxon>Desulfovibrionia</taxon>
        <taxon>Desulfovibrionales</taxon>
        <taxon>Desulfovibrionaceae</taxon>
    </lineage>
</organism>
<dbReference type="FunFam" id="2.30.42.10:FF:000063">
    <property type="entry name" value="Peptidase, S41 family"/>
    <property type="match status" value="1"/>
</dbReference>
<dbReference type="InterPro" id="IPR036034">
    <property type="entry name" value="PDZ_sf"/>
</dbReference>
<dbReference type="Pfam" id="PF03572">
    <property type="entry name" value="Peptidase_S41"/>
    <property type="match status" value="1"/>
</dbReference>
<evidence type="ECO:0000256" key="4">
    <source>
        <dbReference type="ARBA" id="ARBA00022825"/>
    </source>
</evidence>
<dbReference type="SUPFAM" id="SSF50156">
    <property type="entry name" value="PDZ domain-like"/>
    <property type="match status" value="1"/>
</dbReference>
<dbReference type="CDD" id="cd06782">
    <property type="entry name" value="cpPDZ_CPP-like"/>
    <property type="match status" value="1"/>
</dbReference>
<dbReference type="SMART" id="SM00245">
    <property type="entry name" value="TSPc"/>
    <property type="match status" value="1"/>
</dbReference>
<dbReference type="Pfam" id="PF00595">
    <property type="entry name" value="PDZ"/>
    <property type="match status" value="1"/>
</dbReference>
<proteinExistence type="inferred from homology"/>
<dbReference type="NCBIfam" id="TIGR00225">
    <property type="entry name" value="prc"/>
    <property type="match status" value="1"/>
</dbReference>
<comment type="caution">
    <text evidence="7">The sequence shown here is derived from an EMBL/GenBank/DDBJ whole genome shotgun (WGS) entry which is preliminary data.</text>
</comment>
<keyword evidence="3 5" id="KW-0378">Hydrolase</keyword>
<keyword evidence="2 5" id="KW-0645">Protease</keyword>
<dbReference type="InterPro" id="IPR029045">
    <property type="entry name" value="ClpP/crotonase-like_dom_sf"/>
</dbReference>
<dbReference type="RefSeq" id="WP_151150164.1">
    <property type="nucleotide sequence ID" value="NZ_WAIE01000001.1"/>
</dbReference>
<dbReference type="Gene3D" id="3.90.226.10">
    <property type="entry name" value="2-enoyl-CoA Hydratase, Chain A, domain 1"/>
    <property type="match status" value="1"/>
</dbReference>
<protein>
    <submittedName>
        <fullName evidence="7">S41 family peptidase</fullName>
    </submittedName>
</protein>
<evidence type="ECO:0000256" key="2">
    <source>
        <dbReference type="ARBA" id="ARBA00022670"/>
    </source>
</evidence>
<dbReference type="PANTHER" id="PTHR32060">
    <property type="entry name" value="TAIL-SPECIFIC PROTEASE"/>
    <property type="match status" value="1"/>
</dbReference>
<dbReference type="FunFam" id="3.90.226.10:FF:000029">
    <property type="entry name" value="Peptidase, S41 family"/>
    <property type="match status" value="1"/>
</dbReference>
<dbReference type="Pfam" id="PF22694">
    <property type="entry name" value="CtpB_N-like"/>
    <property type="match status" value="1"/>
</dbReference>
<dbReference type="PANTHER" id="PTHR32060:SF30">
    <property type="entry name" value="CARBOXY-TERMINAL PROCESSING PROTEASE CTPA"/>
    <property type="match status" value="1"/>
</dbReference>
<dbReference type="GO" id="GO:0030288">
    <property type="term" value="C:outer membrane-bounded periplasmic space"/>
    <property type="evidence" value="ECO:0007669"/>
    <property type="project" value="TreeGrafter"/>
</dbReference>
<evidence type="ECO:0000313" key="7">
    <source>
        <dbReference type="EMBL" id="KAB1443791.1"/>
    </source>
</evidence>
<dbReference type="PROSITE" id="PS50106">
    <property type="entry name" value="PDZ"/>
    <property type="match status" value="1"/>
</dbReference>
<dbReference type="GO" id="GO:0008236">
    <property type="term" value="F:serine-type peptidase activity"/>
    <property type="evidence" value="ECO:0007669"/>
    <property type="project" value="UniProtKB-KW"/>
</dbReference>
<evidence type="ECO:0000313" key="8">
    <source>
        <dbReference type="Proteomes" id="UP000438699"/>
    </source>
</evidence>
<dbReference type="InterPro" id="IPR005151">
    <property type="entry name" value="Tail-specific_protease"/>
</dbReference>
<dbReference type="CDD" id="cd07560">
    <property type="entry name" value="Peptidase_S41_CPP"/>
    <property type="match status" value="1"/>
</dbReference>
<dbReference type="GO" id="GO:0004175">
    <property type="term" value="F:endopeptidase activity"/>
    <property type="evidence" value="ECO:0007669"/>
    <property type="project" value="TreeGrafter"/>
</dbReference>
<dbReference type="InterPro" id="IPR055210">
    <property type="entry name" value="CtpA/B_N"/>
</dbReference>
<comment type="similarity">
    <text evidence="1 5">Belongs to the peptidase S41A family.</text>
</comment>
<dbReference type="SUPFAM" id="SSF52096">
    <property type="entry name" value="ClpP/crotonase"/>
    <property type="match status" value="1"/>
</dbReference>
<dbReference type="Gene3D" id="3.30.750.44">
    <property type="match status" value="1"/>
</dbReference>
<dbReference type="GO" id="GO:0006508">
    <property type="term" value="P:proteolysis"/>
    <property type="evidence" value="ECO:0007669"/>
    <property type="project" value="UniProtKB-KW"/>
</dbReference>
<dbReference type="InterPro" id="IPR001478">
    <property type="entry name" value="PDZ"/>
</dbReference>
<evidence type="ECO:0000256" key="1">
    <source>
        <dbReference type="ARBA" id="ARBA00009179"/>
    </source>
</evidence>
<dbReference type="EMBL" id="WAIE01000001">
    <property type="protein sequence ID" value="KAB1443791.1"/>
    <property type="molecule type" value="Genomic_DNA"/>
</dbReference>
<keyword evidence="4 5" id="KW-0720">Serine protease</keyword>
<dbReference type="Gene3D" id="2.30.42.10">
    <property type="match status" value="1"/>
</dbReference>
<dbReference type="Proteomes" id="UP000438699">
    <property type="component" value="Unassembled WGS sequence"/>
</dbReference>
<reference evidence="7 8" key="1">
    <citation type="journal article" date="2017" name="Int. J. Syst. Evol. Microbiol.">
        <title>Desulfovibrio senegalensis sp. nov., a mesophilic sulfate reducer isolated from marine sediment.</title>
        <authorList>
            <person name="Thioye A."/>
            <person name="Gam Z.B.A."/>
            <person name="Mbengue M."/>
            <person name="Cayol J.L."/>
            <person name="Joseph-Bartoli M."/>
            <person name="Toure-Kane C."/>
            <person name="Labat M."/>
        </authorList>
    </citation>
    <scope>NUCLEOTIDE SEQUENCE [LARGE SCALE GENOMIC DNA]</scope>
    <source>
        <strain evidence="7 8">DSM 101509</strain>
    </source>
</reference>
<dbReference type="OrthoDB" id="9812068at2"/>
<dbReference type="InterPro" id="IPR004447">
    <property type="entry name" value="Peptidase_S41A"/>
</dbReference>
<sequence>MRITLWLTTFLLLFTLTVTPGSSIASKDDAHFDALRRFSQVLDMVEGYYVNPITKKELIEDSIKGMLEQLDPHSAYLTAEDFKDMQESTSGKFSGIGIEISMENGRLIVVSPIEDTPAYKAGLKAGDFILEIDGESTQDITLMDAVSKIRGPKGSTITLTIMHEDSQVPEDVAIVRGTIPIVSVKTKVLDKGYLYVRLTRFNENTTKELLEGIDEFRDDNELKGIVLDLRNNPGGLLGQAVSVADTFLEDGLIVYIQGKNEAQRKDFMAGESKEDVSVPMVVLINSGSASASEIVAGALQDHNRALLVGERSFGKGSVQTVIPLSDGAGIKLTTALYYTPSGRSIQATGIEPDLSIPFVEPAEDDKSDLRRRFTVREKDLGGHLENANGETPEQKKKNKEIKDMLAKDNQLRMGLELVRSLPRLSKIK</sequence>
<evidence type="ECO:0000259" key="6">
    <source>
        <dbReference type="PROSITE" id="PS50106"/>
    </source>
</evidence>
<evidence type="ECO:0000256" key="5">
    <source>
        <dbReference type="RuleBase" id="RU004404"/>
    </source>
</evidence>
<dbReference type="AlphaFoldDB" id="A0A6N6N811"/>
<dbReference type="GO" id="GO:0007165">
    <property type="term" value="P:signal transduction"/>
    <property type="evidence" value="ECO:0007669"/>
    <property type="project" value="TreeGrafter"/>
</dbReference>
<feature type="domain" description="PDZ" evidence="6">
    <location>
        <begin position="82"/>
        <end position="150"/>
    </location>
</feature>